<keyword evidence="3" id="KW-0731">Sigma factor</keyword>
<dbReference type="SUPFAM" id="SSF88659">
    <property type="entry name" value="Sigma3 and sigma4 domains of RNA polymerase sigma factors"/>
    <property type="match status" value="1"/>
</dbReference>
<dbReference type="InterPro" id="IPR013325">
    <property type="entry name" value="RNA_pol_sigma_r2"/>
</dbReference>
<dbReference type="SUPFAM" id="SSF88946">
    <property type="entry name" value="Sigma2 domain of RNA polymerase sigma factors"/>
    <property type="match status" value="1"/>
</dbReference>
<accession>A0A518APQ6</accession>
<dbReference type="PANTHER" id="PTHR43133">
    <property type="entry name" value="RNA POLYMERASE ECF-TYPE SIGMA FACTO"/>
    <property type="match status" value="1"/>
</dbReference>
<dbReference type="NCBIfam" id="TIGR02937">
    <property type="entry name" value="sigma70-ECF"/>
    <property type="match status" value="1"/>
</dbReference>
<dbReference type="Pfam" id="PF04542">
    <property type="entry name" value="Sigma70_r2"/>
    <property type="match status" value="1"/>
</dbReference>
<evidence type="ECO:0000256" key="3">
    <source>
        <dbReference type="ARBA" id="ARBA00023082"/>
    </source>
</evidence>
<dbReference type="AlphaFoldDB" id="A0A518APQ6"/>
<name>A0A518APQ6_9BACT</name>
<dbReference type="KEGG" id="amuc:Pan181_29200"/>
<dbReference type="InterPro" id="IPR039425">
    <property type="entry name" value="RNA_pol_sigma-70-like"/>
</dbReference>
<keyword evidence="4" id="KW-0804">Transcription</keyword>
<sequence length="182" mass="21453">MFARNSEETTASRDLNFVKHWVNIYPRLRTYVIALLQDVNDAEDILQEVSLEAIKSYSSFDPSRCFQKWLFGIARNRVRRYYRSKKQNSNLIFDTDTMLLLEAGVEHSQDQLEAQRQALRTCIRRLSQHSRYLLSLRYTQNRSAESIAADYSCNANTVYQRLTRIRAKLRACAHRYFEQQGA</sequence>
<evidence type="ECO:0000313" key="8">
    <source>
        <dbReference type="Proteomes" id="UP000315750"/>
    </source>
</evidence>
<gene>
    <name evidence="7" type="primary">cnrH_3</name>
    <name evidence="7" type="ORF">Pan181_29200</name>
</gene>
<reference evidence="7 8" key="1">
    <citation type="submission" date="2019-02" db="EMBL/GenBank/DDBJ databases">
        <title>Deep-cultivation of Planctomycetes and their phenomic and genomic characterization uncovers novel biology.</title>
        <authorList>
            <person name="Wiegand S."/>
            <person name="Jogler M."/>
            <person name="Boedeker C."/>
            <person name="Pinto D."/>
            <person name="Vollmers J."/>
            <person name="Rivas-Marin E."/>
            <person name="Kohn T."/>
            <person name="Peeters S.H."/>
            <person name="Heuer A."/>
            <person name="Rast P."/>
            <person name="Oberbeckmann S."/>
            <person name="Bunk B."/>
            <person name="Jeske O."/>
            <person name="Meyerdierks A."/>
            <person name="Storesund J.E."/>
            <person name="Kallscheuer N."/>
            <person name="Luecker S."/>
            <person name="Lage O.M."/>
            <person name="Pohl T."/>
            <person name="Merkel B.J."/>
            <person name="Hornburger P."/>
            <person name="Mueller R.-W."/>
            <person name="Bruemmer F."/>
            <person name="Labrenz M."/>
            <person name="Spormann A.M."/>
            <person name="Op den Camp H."/>
            <person name="Overmann J."/>
            <person name="Amann R."/>
            <person name="Jetten M.S.M."/>
            <person name="Mascher T."/>
            <person name="Medema M.H."/>
            <person name="Devos D.P."/>
            <person name="Kaster A.-K."/>
            <person name="Ovreas L."/>
            <person name="Rohde M."/>
            <person name="Galperin M.Y."/>
            <person name="Jogler C."/>
        </authorList>
    </citation>
    <scope>NUCLEOTIDE SEQUENCE [LARGE SCALE GENOMIC DNA]</scope>
    <source>
        <strain evidence="7 8">Pan181</strain>
    </source>
</reference>
<evidence type="ECO:0000256" key="2">
    <source>
        <dbReference type="ARBA" id="ARBA00023015"/>
    </source>
</evidence>
<dbReference type="RefSeq" id="WP_197528353.1">
    <property type="nucleotide sequence ID" value="NZ_CP036278.1"/>
</dbReference>
<dbReference type="NCBIfam" id="TIGR02989">
    <property type="entry name" value="Sig-70_gvs1"/>
    <property type="match status" value="1"/>
</dbReference>
<dbReference type="GO" id="GO:0003677">
    <property type="term" value="F:DNA binding"/>
    <property type="evidence" value="ECO:0007669"/>
    <property type="project" value="InterPro"/>
</dbReference>
<feature type="domain" description="RNA polymerase sigma factor 70 region 4 type 2" evidence="6">
    <location>
        <begin position="116"/>
        <end position="169"/>
    </location>
</feature>
<dbReference type="Proteomes" id="UP000315750">
    <property type="component" value="Chromosome"/>
</dbReference>
<evidence type="ECO:0000256" key="4">
    <source>
        <dbReference type="ARBA" id="ARBA00023163"/>
    </source>
</evidence>
<dbReference type="Pfam" id="PF08281">
    <property type="entry name" value="Sigma70_r4_2"/>
    <property type="match status" value="1"/>
</dbReference>
<dbReference type="GO" id="GO:0016987">
    <property type="term" value="F:sigma factor activity"/>
    <property type="evidence" value="ECO:0007669"/>
    <property type="project" value="UniProtKB-KW"/>
</dbReference>
<dbReference type="Gene3D" id="1.10.1740.10">
    <property type="match status" value="1"/>
</dbReference>
<organism evidence="7 8">
    <name type="scientific">Aeoliella mucimassa</name>
    <dbReference type="NCBI Taxonomy" id="2527972"/>
    <lineage>
        <taxon>Bacteria</taxon>
        <taxon>Pseudomonadati</taxon>
        <taxon>Planctomycetota</taxon>
        <taxon>Planctomycetia</taxon>
        <taxon>Pirellulales</taxon>
        <taxon>Lacipirellulaceae</taxon>
        <taxon>Aeoliella</taxon>
    </lineage>
</organism>
<proteinExistence type="inferred from homology"/>
<feature type="domain" description="RNA polymerase sigma-70 region 2" evidence="5">
    <location>
        <begin position="25"/>
        <end position="86"/>
    </location>
</feature>
<evidence type="ECO:0000259" key="5">
    <source>
        <dbReference type="Pfam" id="PF04542"/>
    </source>
</evidence>
<dbReference type="InterPro" id="IPR036388">
    <property type="entry name" value="WH-like_DNA-bd_sf"/>
</dbReference>
<dbReference type="InterPro" id="IPR007627">
    <property type="entry name" value="RNA_pol_sigma70_r2"/>
</dbReference>
<dbReference type="InterPro" id="IPR014331">
    <property type="entry name" value="RNA_pol_sigma70_ECF_RHOBA"/>
</dbReference>
<dbReference type="GO" id="GO:0006352">
    <property type="term" value="P:DNA-templated transcription initiation"/>
    <property type="evidence" value="ECO:0007669"/>
    <property type="project" value="InterPro"/>
</dbReference>
<evidence type="ECO:0000313" key="7">
    <source>
        <dbReference type="EMBL" id="QDU56710.1"/>
    </source>
</evidence>
<dbReference type="PANTHER" id="PTHR43133:SF51">
    <property type="entry name" value="RNA POLYMERASE SIGMA FACTOR"/>
    <property type="match status" value="1"/>
</dbReference>
<keyword evidence="2" id="KW-0805">Transcription regulation</keyword>
<comment type="similarity">
    <text evidence="1">Belongs to the sigma-70 factor family. ECF subfamily.</text>
</comment>
<dbReference type="InterPro" id="IPR013249">
    <property type="entry name" value="RNA_pol_sigma70_r4_t2"/>
</dbReference>
<dbReference type="Gene3D" id="1.10.10.10">
    <property type="entry name" value="Winged helix-like DNA-binding domain superfamily/Winged helix DNA-binding domain"/>
    <property type="match status" value="1"/>
</dbReference>
<evidence type="ECO:0000259" key="6">
    <source>
        <dbReference type="Pfam" id="PF08281"/>
    </source>
</evidence>
<dbReference type="InterPro" id="IPR013324">
    <property type="entry name" value="RNA_pol_sigma_r3/r4-like"/>
</dbReference>
<dbReference type="EMBL" id="CP036278">
    <property type="protein sequence ID" value="QDU56710.1"/>
    <property type="molecule type" value="Genomic_DNA"/>
</dbReference>
<keyword evidence="8" id="KW-1185">Reference proteome</keyword>
<evidence type="ECO:0000256" key="1">
    <source>
        <dbReference type="ARBA" id="ARBA00010641"/>
    </source>
</evidence>
<protein>
    <submittedName>
        <fullName evidence="7">RNA polymerase sigma factor CnrH</fullName>
    </submittedName>
</protein>
<dbReference type="InterPro" id="IPR014284">
    <property type="entry name" value="RNA_pol_sigma-70_dom"/>
</dbReference>